<keyword evidence="7" id="KW-0482">Metalloprotease</keyword>
<keyword evidence="13" id="KW-1185">Reference proteome</keyword>
<evidence type="ECO:0000313" key="13">
    <source>
        <dbReference type="Proteomes" id="UP000244896"/>
    </source>
</evidence>
<dbReference type="GO" id="GO:0006508">
    <property type="term" value="P:proteolysis"/>
    <property type="evidence" value="ECO:0007669"/>
    <property type="project" value="UniProtKB-KW"/>
</dbReference>
<sequence length="1026" mass="113418">MGVSHVMTRRRRPSRLPARMLHERMKPPPLRAYSFSWLAAVAIILGSMPVISASDETSSRAVPSIFSSTSVAPVISAPTVISATSAPRTRTKHTTRAVRPVRPVRVAPTTPAIPWPHEITGETPSPRVTYGHLPNGFRYAIIPTGTTWNHVSFRLLVEAGSLHENDAELGYAHFVEHMTFNSTTNYKPYETAKRLQRHGAAIGPDTNAFTSHFETLYKIDLSANSREAINLTLSTLADIAGGALFKAEDVERERGVILAEKLSRQSLGADAWEIVADHLFAGTLFPKRNPIGTDDSLKNATPENLRAFYDAWYRPERMTLVVAGNASASAIERSIKSAFFFMAARAAPHTPPAPGKHDPPKPGSVSVRFLPELETGIIIFPTASWGETARRKTLKDDIVQDLLQFLLDAEMSKTAERSDHAITRFFIAGSTRAGISSQNAIMITFPPDRWRKALADSEQTLRRAIEHGFAPSLVELAKERILQTYQANASRSSILRRPRETADAFLKNLLAGRGYYNDEELLAQREEIFAALTAGDCRDALRALWFADPAHALIFAPESSAITTGAAQAVLDKSRSTPVQHPEDTGRPRFAYTDFGTPGEVVSREQLDYGGIWHVRFSNGVRLNIKQTPESKDSIQMVIRFGGAIRENPPDKPGLYAWGLGLMAGGLKKQESWEVRLAMPEMSQISLHNTANRYTFSASGRSSATGAILALCAAFMQDAAYRPSTAETVRATILEQYEKRAGTAKMVFEQAISPLIHNNPQVAFPPKEQILAYTMDDLKEWMSTQLDPARMDISIVGDCDIEEAIAAAARTIGALPALKNQTPPPACAPESPPVTPCSEEFTFAATNRPAQIDLFWSVPGSEGVDEDIRLMILAEILNDRVRAQIRETEGRAYTPFTRYQRSEVTPLHNHIHCTVQVPPGIARQIAKEIKTIAATLSEQGVDGEELERARRPVFSREHAKTGQTDYWLHEVLADSQTRPEKIQRARRMPRVLTEVTAENINALAGTHLKNDRLLQFIIMPESAKMN</sequence>
<gene>
    <name evidence="12" type="ORF">CKA38_04425</name>
</gene>
<evidence type="ECO:0000256" key="6">
    <source>
        <dbReference type="ARBA" id="ARBA00022833"/>
    </source>
</evidence>
<dbReference type="InterPro" id="IPR001431">
    <property type="entry name" value="Pept_M16_Zn_BS"/>
</dbReference>
<comment type="cofactor">
    <cofactor evidence="1">
        <name>Zn(2+)</name>
        <dbReference type="ChEBI" id="CHEBI:29105"/>
    </cofactor>
</comment>
<dbReference type="EMBL" id="CP023004">
    <property type="protein sequence ID" value="AWI08601.1"/>
    <property type="molecule type" value="Genomic_DNA"/>
</dbReference>
<evidence type="ECO:0000256" key="5">
    <source>
        <dbReference type="ARBA" id="ARBA00022801"/>
    </source>
</evidence>
<evidence type="ECO:0000256" key="9">
    <source>
        <dbReference type="SAM" id="MobiDB-lite"/>
    </source>
</evidence>
<dbReference type="InterPro" id="IPR050626">
    <property type="entry name" value="Peptidase_M16"/>
</dbReference>
<dbReference type="KEGG" id="elut:CKA38_04425"/>
<keyword evidence="4" id="KW-0479">Metal-binding</keyword>
<feature type="domain" description="Peptidase M16 N-terminal" evidence="10">
    <location>
        <begin position="150"/>
        <end position="260"/>
    </location>
</feature>
<evidence type="ECO:0000256" key="3">
    <source>
        <dbReference type="ARBA" id="ARBA00022670"/>
    </source>
</evidence>
<evidence type="ECO:0000256" key="1">
    <source>
        <dbReference type="ARBA" id="ARBA00001947"/>
    </source>
</evidence>
<evidence type="ECO:0000259" key="10">
    <source>
        <dbReference type="Pfam" id="PF00675"/>
    </source>
</evidence>
<protein>
    <recommendedName>
        <fullName evidence="14">Peptidase M16</fullName>
    </recommendedName>
</protein>
<keyword evidence="6" id="KW-0862">Zinc</keyword>
<dbReference type="AlphaFoldDB" id="A0A2U8E191"/>
<evidence type="ECO:0000256" key="8">
    <source>
        <dbReference type="RuleBase" id="RU004447"/>
    </source>
</evidence>
<feature type="domain" description="Peptidase M16 C-terminal" evidence="11">
    <location>
        <begin position="300"/>
        <end position="480"/>
    </location>
</feature>
<dbReference type="Proteomes" id="UP000244896">
    <property type="component" value="Chromosome"/>
</dbReference>
<dbReference type="GO" id="GO:0004222">
    <property type="term" value="F:metalloendopeptidase activity"/>
    <property type="evidence" value="ECO:0007669"/>
    <property type="project" value="InterPro"/>
</dbReference>
<dbReference type="Pfam" id="PF00675">
    <property type="entry name" value="Peptidase_M16"/>
    <property type="match status" value="1"/>
</dbReference>
<dbReference type="InterPro" id="IPR011765">
    <property type="entry name" value="Pept_M16_N"/>
</dbReference>
<evidence type="ECO:0000256" key="4">
    <source>
        <dbReference type="ARBA" id="ARBA00022723"/>
    </source>
</evidence>
<organism evidence="12 13">
    <name type="scientific">Ereboglobus luteus</name>
    <dbReference type="NCBI Taxonomy" id="1796921"/>
    <lineage>
        <taxon>Bacteria</taxon>
        <taxon>Pseudomonadati</taxon>
        <taxon>Verrucomicrobiota</taxon>
        <taxon>Opitutia</taxon>
        <taxon>Opitutales</taxon>
        <taxon>Opitutaceae</taxon>
        <taxon>Ereboglobus</taxon>
    </lineage>
</organism>
<proteinExistence type="inferred from homology"/>
<evidence type="ECO:0000259" key="11">
    <source>
        <dbReference type="Pfam" id="PF05193"/>
    </source>
</evidence>
<dbReference type="PANTHER" id="PTHR43690">
    <property type="entry name" value="NARDILYSIN"/>
    <property type="match status" value="1"/>
</dbReference>
<dbReference type="SUPFAM" id="SSF63411">
    <property type="entry name" value="LuxS/MPP-like metallohydrolase"/>
    <property type="match status" value="4"/>
</dbReference>
<reference evidence="12 13" key="1">
    <citation type="journal article" date="2018" name="Syst. Appl. Microbiol.">
        <title>Ereboglobus luteus gen. nov. sp. nov. from cockroach guts, and new insights into the oxygen relationship of the genera Opitutus and Didymococcus (Verrucomicrobia: Opitutaceae).</title>
        <authorList>
            <person name="Tegtmeier D."/>
            <person name="Belitz A."/>
            <person name="Radek R."/>
            <person name="Heimerl T."/>
            <person name="Brune A."/>
        </authorList>
    </citation>
    <scope>NUCLEOTIDE SEQUENCE [LARGE SCALE GENOMIC DNA]</scope>
    <source>
        <strain evidence="12 13">Ho45</strain>
    </source>
</reference>
<dbReference type="InterPro" id="IPR011249">
    <property type="entry name" value="Metalloenz_LuxS/M16"/>
</dbReference>
<dbReference type="PANTHER" id="PTHR43690:SF17">
    <property type="entry name" value="PROTEIN YHJJ"/>
    <property type="match status" value="1"/>
</dbReference>
<evidence type="ECO:0000313" key="12">
    <source>
        <dbReference type="EMBL" id="AWI08601.1"/>
    </source>
</evidence>
<dbReference type="InterPro" id="IPR007863">
    <property type="entry name" value="Peptidase_M16_C"/>
</dbReference>
<evidence type="ECO:0008006" key="14">
    <source>
        <dbReference type="Google" id="ProtNLM"/>
    </source>
</evidence>
<evidence type="ECO:0000256" key="2">
    <source>
        <dbReference type="ARBA" id="ARBA00007261"/>
    </source>
</evidence>
<evidence type="ECO:0000256" key="7">
    <source>
        <dbReference type="ARBA" id="ARBA00023049"/>
    </source>
</evidence>
<comment type="similarity">
    <text evidence="2 8">Belongs to the peptidase M16 family.</text>
</comment>
<dbReference type="Pfam" id="PF05193">
    <property type="entry name" value="Peptidase_M16_C"/>
    <property type="match status" value="2"/>
</dbReference>
<dbReference type="PROSITE" id="PS00143">
    <property type="entry name" value="INSULINASE"/>
    <property type="match status" value="1"/>
</dbReference>
<accession>A0A2U8E191</accession>
<name>A0A2U8E191_9BACT</name>
<keyword evidence="3" id="KW-0645">Protease</keyword>
<dbReference type="GO" id="GO:0046872">
    <property type="term" value="F:metal ion binding"/>
    <property type="evidence" value="ECO:0007669"/>
    <property type="project" value="UniProtKB-KW"/>
</dbReference>
<keyword evidence="5" id="KW-0378">Hydrolase</keyword>
<feature type="domain" description="Peptidase M16 C-terminal" evidence="11">
    <location>
        <begin position="774"/>
        <end position="951"/>
    </location>
</feature>
<feature type="region of interest" description="Disordered" evidence="9">
    <location>
        <begin position="573"/>
        <end position="592"/>
    </location>
</feature>
<dbReference type="Gene3D" id="3.30.830.10">
    <property type="entry name" value="Metalloenzyme, LuxS/M16 peptidase-like"/>
    <property type="match status" value="4"/>
</dbReference>